<dbReference type="InterPro" id="IPR011234">
    <property type="entry name" value="Fumarylacetoacetase-like_C"/>
</dbReference>
<name>A0A217EFV3_9GAMM</name>
<keyword evidence="4" id="KW-1185">Reference proteome</keyword>
<dbReference type="Proteomes" id="UP000243463">
    <property type="component" value="Unassembled WGS sequence"/>
</dbReference>
<protein>
    <submittedName>
        <fullName evidence="3">2-keto-4-pentenoate hydratase/2-oxohepta-3-ene-1,7-dioic acid hydratase (Catechol pathway)</fullName>
    </submittedName>
</protein>
<dbReference type="Pfam" id="PF01557">
    <property type="entry name" value="FAA_hydrolase"/>
    <property type="match status" value="1"/>
</dbReference>
<evidence type="ECO:0000256" key="1">
    <source>
        <dbReference type="ARBA" id="ARBA00022723"/>
    </source>
</evidence>
<dbReference type="EMBL" id="FZLN01000002">
    <property type="protein sequence ID" value="SNQ29369.1"/>
    <property type="molecule type" value="Genomic_DNA"/>
</dbReference>
<gene>
    <name evidence="3" type="ORF">SAMN05444584_1317</name>
</gene>
<evidence type="ECO:0000259" key="2">
    <source>
        <dbReference type="Pfam" id="PF01557"/>
    </source>
</evidence>
<feature type="domain" description="Fumarylacetoacetase-like C-terminal" evidence="2">
    <location>
        <begin position="7"/>
        <end position="196"/>
    </location>
</feature>
<dbReference type="SUPFAM" id="SSF56529">
    <property type="entry name" value="FAH"/>
    <property type="match status" value="1"/>
</dbReference>
<dbReference type="AlphaFoldDB" id="A0A217EFV3"/>
<dbReference type="RefSeq" id="WP_088823426.1">
    <property type="nucleotide sequence ID" value="NZ_FZLN01000002.1"/>
</dbReference>
<proteinExistence type="predicted"/>
<evidence type="ECO:0000313" key="4">
    <source>
        <dbReference type="Proteomes" id="UP000243463"/>
    </source>
</evidence>
<evidence type="ECO:0000313" key="3">
    <source>
        <dbReference type="EMBL" id="SNQ29369.1"/>
    </source>
</evidence>
<accession>A0A217EFV3</accession>
<dbReference type="PANTHER" id="PTHR11820:SF7">
    <property type="entry name" value="ACYLPYRUVASE FAHD1, MITOCHONDRIAL"/>
    <property type="match status" value="1"/>
</dbReference>
<dbReference type="InterPro" id="IPR036663">
    <property type="entry name" value="Fumarylacetoacetase_C_sf"/>
</dbReference>
<dbReference type="Gene3D" id="3.90.850.10">
    <property type="entry name" value="Fumarylacetoacetase-like, C-terminal domain"/>
    <property type="match status" value="1"/>
</dbReference>
<reference evidence="4" key="1">
    <citation type="submission" date="2017-06" db="EMBL/GenBank/DDBJ databases">
        <authorList>
            <person name="Varghese N."/>
            <person name="Submissions S."/>
        </authorList>
    </citation>
    <scope>NUCLEOTIDE SEQUENCE [LARGE SCALE GENOMIC DNA]</scope>
    <source>
        <strain evidence="4">ANC 5114</strain>
    </source>
</reference>
<dbReference type="PANTHER" id="PTHR11820">
    <property type="entry name" value="ACYLPYRUVASE"/>
    <property type="match status" value="1"/>
</dbReference>
<dbReference type="OrthoDB" id="9805307at2"/>
<dbReference type="GO" id="GO:0046872">
    <property type="term" value="F:metal ion binding"/>
    <property type="evidence" value="ECO:0007669"/>
    <property type="project" value="UniProtKB-KW"/>
</dbReference>
<sequence length="212" mass="22954">MTAQPSKIVCVGRSYAAHAKELGNAVPTQPVLFIKPPSSLASLAQGVRWNTALGSCHYECELVIQIKTPLSQVTDPTLALAAIGGVTLGLDLTLRDVQTAMKTQGQPWERAKAYDGSCILGEWVAPQLLPHWDQIHFQFKVNGETRQQGDTALLLFSIAELICDISQAFTLNEGDVIMTGTPAGVGALQHGDQLDMILFGQEQTFTWQTHVA</sequence>
<organism evidence="3 4">
    <name type="scientific">Acinetobacter apis</name>
    <dbReference type="NCBI Taxonomy" id="1229165"/>
    <lineage>
        <taxon>Bacteria</taxon>
        <taxon>Pseudomonadati</taxon>
        <taxon>Pseudomonadota</taxon>
        <taxon>Gammaproteobacteria</taxon>
        <taxon>Moraxellales</taxon>
        <taxon>Moraxellaceae</taxon>
        <taxon>Acinetobacter</taxon>
    </lineage>
</organism>
<keyword evidence="1" id="KW-0479">Metal-binding</keyword>
<dbReference type="GO" id="GO:0018773">
    <property type="term" value="F:acetylpyruvate hydrolase activity"/>
    <property type="evidence" value="ECO:0007669"/>
    <property type="project" value="TreeGrafter"/>
</dbReference>